<sequence>MYKICSLIVLSIIELVLASTSTSCPSAHHYWNGTSCILCTKCGPGYGVKTNCSEKQDTECQECWPGYDWSNNTSMESCIYCVNEVSECLKGNFKIIRNCTTTSPTKCKGCAEGHYFHPGYGEQGGCVPCSKPCGFFQKETRKCETAHDRLCTARNLIDIFGKTTTPFPEQTTNIPTTTLVPEQTTNSPSSHPSPNAGTKLPTQQNVIKTNDVPEETMGGSKLLFLLFLPVFALITIMGIVVFCCKRRKSRKPEKKDARKVEQTCPLMSRRSRGLDTLVRDLVVEDRRRISSWLNEKCTDGYYHYQLVSEKLGFLQESRQWSRFDNPAEKFLTAFGEKENGTILKLVDASKQVGLTLFARKLEEKFGQTNQSREENEEDEGRICRVV</sequence>
<dbReference type="InterPro" id="IPR052459">
    <property type="entry name" value="TNFRSF_decoy_receptor"/>
</dbReference>
<feature type="repeat" description="TNFR-Cys" evidence="8">
    <location>
        <begin position="23"/>
        <end position="60"/>
    </location>
</feature>
<keyword evidence="4 11" id="KW-0732">Signal</keyword>
<organism evidence="13 14">
    <name type="scientific">Porites evermanni</name>
    <dbReference type="NCBI Taxonomy" id="104178"/>
    <lineage>
        <taxon>Eukaryota</taxon>
        <taxon>Metazoa</taxon>
        <taxon>Cnidaria</taxon>
        <taxon>Anthozoa</taxon>
        <taxon>Hexacorallia</taxon>
        <taxon>Scleractinia</taxon>
        <taxon>Fungiina</taxon>
        <taxon>Poritidae</taxon>
        <taxon>Porites</taxon>
    </lineage>
</organism>
<name>A0ABN8LTQ4_9CNID</name>
<keyword evidence="10" id="KW-1133">Transmembrane helix</keyword>
<dbReference type="PANTHER" id="PTHR23097:SF181">
    <property type="entry name" value="CASPASE-8-LIKE"/>
    <property type="match status" value="1"/>
</dbReference>
<keyword evidence="14" id="KW-1185">Reference proteome</keyword>
<evidence type="ECO:0000256" key="8">
    <source>
        <dbReference type="PROSITE-ProRule" id="PRU00206"/>
    </source>
</evidence>
<evidence type="ECO:0000256" key="10">
    <source>
        <dbReference type="SAM" id="Phobius"/>
    </source>
</evidence>
<feature type="compositionally biased region" description="Polar residues" evidence="9">
    <location>
        <begin position="167"/>
        <end position="186"/>
    </location>
</feature>
<keyword evidence="6 8" id="KW-1015">Disulfide bond</keyword>
<evidence type="ECO:0000313" key="13">
    <source>
        <dbReference type="EMBL" id="CAH3018850.1"/>
    </source>
</evidence>
<feature type="disulfide bond" evidence="8">
    <location>
        <begin position="39"/>
        <end position="52"/>
    </location>
</feature>
<dbReference type="Pfam" id="PF00020">
    <property type="entry name" value="TNFR_c6"/>
    <property type="match status" value="2"/>
</dbReference>
<dbReference type="CDD" id="cd00185">
    <property type="entry name" value="TNFRSF"/>
    <property type="match status" value="1"/>
</dbReference>
<dbReference type="SMART" id="SM00208">
    <property type="entry name" value="TNFR"/>
    <property type="match status" value="3"/>
</dbReference>
<proteinExistence type="predicted"/>
<reference evidence="13 14" key="1">
    <citation type="submission" date="2022-05" db="EMBL/GenBank/DDBJ databases">
        <authorList>
            <consortium name="Genoscope - CEA"/>
            <person name="William W."/>
        </authorList>
    </citation>
    <scope>NUCLEOTIDE SEQUENCE [LARGE SCALE GENOMIC DNA]</scope>
</reference>
<evidence type="ECO:0000256" key="11">
    <source>
        <dbReference type="SAM" id="SignalP"/>
    </source>
</evidence>
<feature type="transmembrane region" description="Helical" evidence="10">
    <location>
        <begin position="222"/>
        <end position="244"/>
    </location>
</feature>
<evidence type="ECO:0000256" key="2">
    <source>
        <dbReference type="ARBA" id="ARBA00022525"/>
    </source>
</evidence>
<evidence type="ECO:0000313" key="14">
    <source>
        <dbReference type="Proteomes" id="UP001159427"/>
    </source>
</evidence>
<feature type="repeat" description="TNFR-Cys" evidence="8">
    <location>
        <begin position="62"/>
        <end position="107"/>
    </location>
</feature>
<evidence type="ECO:0000259" key="12">
    <source>
        <dbReference type="PROSITE" id="PS50050"/>
    </source>
</evidence>
<dbReference type="Proteomes" id="UP001159427">
    <property type="component" value="Unassembled WGS sequence"/>
</dbReference>
<keyword evidence="7" id="KW-0325">Glycoprotein</keyword>
<dbReference type="InterPro" id="IPR001368">
    <property type="entry name" value="TNFR/NGFR_Cys_rich_reg"/>
</dbReference>
<evidence type="ECO:0000256" key="7">
    <source>
        <dbReference type="ARBA" id="ARBA00023180"/>
    </source>
</evidence>
<evidence type="ECO:0000256" key="6">
    <source>
        <dbReference type="ARBA" id="ARBA00023157"/>
    </source>
</evidence>
<evidence type="ECO:0000256" key="9">
    <source>
        <dbReference type="SAM" id="MobiDB-lite"/>
    </source>
</evidence>
<dbReference type="Gene3D" id="2.10.50.10">
    <property type="entry name" value="Tumor Necrosis Factor Receptor, subunit A, domain 2"/>
    <property type="match status" value="2"/>
</dbReference>
<dbReference type="PROSITE" id="PS50050">
    <property type="entry name" value="TNFR_NGFR_2"/>
    <property type="match status" value="2"/>
</dbReference>
<feature type="domain" description="TNFR-Cys" evidence="12">
    <location>
        <begin position="62"/>
        <end position="107"/>
    </location>
</feature>
<evidence type="ECO:0000256" key="1">
    <source>
        <dbReference type="ARBA" id="ARBA00004613"/>
    </source>
</evidence>
<feature type="chain" id="PRO_5046688043" description="TNFR-Cys domain-containing protein" evidence="11">
    <location>
        <begin position="19"/>
        <end position="386"/>
    </location>
</feature>
<feature type="domain" description="TNFR-Cys" evidence="12">
    <location>
        <begin position="23"/>
        <end position="60"/>
    </location>
</feature>
<feature type="signal peptide" evidence="11">
    <location>
        <begin position="1"/>
        <end position="18"/>
    </location>
</feature>
<accession>A0ABN8LTQ4</accession>
<feature type="disulfide bond" evidence="8">
    <location>
        <begin position="42"/>
        <end position="60"/>
    </location>
</feature>
<evidence type="ECO:0000256" key="3">
    <source>
        <dbReference type="ARBA" id="ARBA00022703"/>
    </source>
</evidence>
<comment type="caution">
    <text evidence="8">Lacks conserved residue(s) required for the propagation of feature annotation.</text>
</comment>
<comment type="caution">
    <text evidence="13">The sequence shown here is derived from an EMBL/GenBank/DDBJ whole genome shotgun (WGS) entry which is preliminary data.</text>
</comment>
<keyword evidence="10" id="KW-0812">Transmembrane</keyword>
<feature type="disulfide bond" evidence="8">
    <location>
        <begin position="63"/>
        <end position="78"/>
    </location>
</feature>
<feature type="region of interest" description="Disordered" evidence="9">
    <location>
        <begin position="167"/>
        <end position="201"/>
    </location>
</feature>
<evidence type="ECO:0000256" key="5">
    <source>
        <dbReference type="ARBA" id="ARBA00022737"/>
    </source>
</evidence>
<protein>
    <recommendedName>
        <fullName evidence="12">TNFR-Cys domain-containing protein</fullName>
    </recommendedName>
</protein>
<keyword evidence="5" id="KW-0677">Repeat</keyword>
<dbReference type="SUPFAM" id="SSF57586">
    <property type="entry name" value="TNF receptor-like"/>
    <property type="match status" value="1"/>
</dbReference>
<dbReference type="EMBL" id="CALNXI010000098">
    <property type="protein sequence ID" value="CAH3018850.1"/>
    <property type="molecule type" value="Genomic_DNA"/>
</dbReference>
<gene>
    <name evidence="13" type="ORF">PEVE_00045050</name>
</gene>
<keyword evidence="3" id="KW-0053">Apoptosis</keyword>
<evidence type="ECO:0000256" key="4">
    <source>
        <dbReference type="ARBA" id="ARBA00022729"/>
    </source>
</evidence>
<keyword evidence="10" id="KW-0472">Membrane</keyword>
<keyword evidence="2" id="KW-0964">Secreted</keyword>
<comment type="subcellular location">
    <subcellularLocation>
        <location evidence="1">Secreted</location>
    </subcellularLocation>
</comment>
<dbReference type="PANTHER" id="PTHR23097">
    <property type="entry name" value="TUMOR NECROSIS FACTOR RECEPTOR SUPERFAMILY MEMBER"/>
    <property type="match status" value="1"/>
</dbReference>
<dbReference type="PROSITE" id="PS00652">
    <property type="entry name" value="TNFR_NGFR_1"/>
    <property type="match status" value="2"/>
</dbReference>